<organism evidence="1 2">
    <name type="scientific">Ascosphaera apis ARSEF 7405</name>
    <dbReference type="NCBI Taxonomy" id="392613"/>
    <lineage>
        <taxon>Eukaryota</taxon>
        <taxon>Fungi</taxon>
        <taxon>Dikarya</taxon>
        <taxon>Ascomycota</taxon>
        <taxon>Pezizomycotina</taxon>
        <taxon>Eurotiomycetes</taxon>
        <taxon>Eurotiomycetidae</taxon>
        <taxon>Onygenales</taxon>
        <taxon>Ascosphaeraceae</taxon>
        <taxon>Ascosphaera</taxon>
    </lineage>
</organism>
<gene>
    <name evidence="1" type="ORF">AAP_03470</name>
</gene>
<dbReference type="InterPro" id="IPR032675">
    <property type="entry name" value="LRR_dom_sf"/>
</dbReference>
<dbReference type="Proteomes" id="UP000242877">
    <property type="component" value="Unassembled WGS sequence"/>
</dbReference>
<dbReference type="VEuPathDB" id="FungiDB:AAP_03470"/>
<sequence>MATLNGIFLPYELMVNIIINVEERDDFLALARTSRAIYSITMVLLYRTIIILSHPGYDLVHRTLVQDELQPTTLPRPAEGSWAAAIRYLDLRTWYGPLIYYYGDQPRIAQMAVDMIKRCGPMLKFLFCPTVTIERHWFQEIQLCKSLRYLSLADVFSVGETSAADVFSTIAKLENLQILILPKEGDFPTEDQSKIVVEWPRHLHHITYNCTACPALATWKNWPPRLTTLNIELPASCIEPHGSTPDDLSQYEASPTLRRLRYRPCVEDGGYVFRIIRSLFPSLETLIVPLEALNYNFWAEFAVMDSPSPIKSIVCETRCDLASQCDMSMIFAALRNGLGNLRRIYLRDSHDPLNDMFILSMHNALKNRTYERVRRGEIDGPSEHDDNTRGVYFFEAQRCVRSLKRRYGISGWKFDGLDFQWTDDIGEILDWTFEEGDLGPLKLI</sequence>
<evidence type="ECO:0000313" key="2">
    <source>
        <dbReference type="Proteomes" id="UP000242877"/>
    </source>
</evidence>
<protein>
    <recommendedName>
        <fullName evidence="3">F-box domain-containing protein</fullName>
    </recommendedName>
</protein>
<proteinExistence type="predicted"/>
<keyword evidence="2" id="KW-1185">Reference proteome</keyword>
<dbReference type="EMBL" id="AZGZ01000014">
    <property type="protein sequence ID" value="KZZ91300.1"/>
    <property type="molecule type" value="Genomic_DNA"/>
</dbReference>
<name>A0A166NNK2_9EURO</name>
<dbReference type="SUPFAM" id="SSF52047">
    <property type="entry name" value="RNI-like"/>
    <property type="match status" value="1"/>
</dbReference>
<comment type="caution">
    <text evidence="1">The sequence shown here is derived from an EMBL/GenBank/DDBJ whole genome shotgun (WGS) entry which is preliminary data.</text>
</comment>
<dbReference type="AlphaFoldDB" id="A0A166NNK2"/>
<dbReference type="Gene3D" id="3.80.10.10">
    <property type="entry name" value="Ribonuclease Inhibitor"/>
    <property type="match status" value="1"/>
</dbReference>
<reference evidence="1 2" key="1">
    <citation type="journal article" date="2016" name="Genome Biol. Evol.">
        <title>Divergent and convergent evolution of fungal pathogenicity.</title>
        <authorList>
            <person name="Shang Y."/>
            <person name="Xiao G."/>
            <person name="Zheng P."/>
            <person name="Cen K."/>
            <person name="Zhan S."/>
            <person name="Wang C."/>
        </authorList>
    </citation>
    <scope>NUCLEOTIDE SEQUENCE [LARGE SCALE GENOMIC DNA]</scope>
    <source>
        <strain evidence="1 2">ARSEF 7405</strain>
    </source>
</reference>
<evidence type="ECO:0000313" key="1">
    <source>
        <dbReference type="EMBL" id="KZZ91300.1"/>
    </source>
</evidence>
<evidence type="ECO:0008006" key="3">
    <source>
        <dbReference type="Google" id="ProtNLM"/>
    </source>
</evidence>
<accession>A0A166NNK2</accession>